<sequence>MDIGNDIDIAYYNGIGAEVVEEGILCYLSQVVYGLSIPLTIFQKGPNIKVVADTSSLLDVVSREGNIMNKILGELGIHREKRLNSEDEKVQKAHQNRAMTTSGSAYGDVMEIPAFVVGTSSSLVRRPSLIKTVPPSEQTNIVQIPPAGTEGVDADGVNLEAVEQNALDLAKRDPIRLDTQIRSSILQLSVAWKSAAEVLKLVATDRDELVRQYDTKKAALREQLEKEKVLQRGKFEKEKALQKDQFEKEAAAAKKKVENDAKKAIDIMVASQNNLIQAFYFWGLSRGDVNLALTGKYSEITFPGDDASPVFKQILAPPVADDKTEEVAGANS</sequence>
<accession>A0A7J7MD83</accession>
<dbReference type="Proteomes" id="UP000541444">
    <property type="component" value="Unassembled WGS sequence"/>
</dbReference>
<dbReference type="AlphaFoldDB" id="A0A7J7MD83"/>
<evidence type="ECO:0000313" key="2">
    <source>
        <dbReference type="EMBL" id="KAF6152856.1"/>
    </source>
</evidence>
<keyword evidence="1" id="KW-0175">Coiled coil</keyword>
<keyword evidence="3" id="KW-1185">Reference proteome</keyword>
<comment type="caution">
    <text evidence="2">The sequence shown here is derived from an EMBL/GenBank/DDBJ whole genome shotgun (WGS) entry which is preliminary data.</text>
</comment>
<organism evidence="2 3">
    <name type="scientific">Kingdonia uniflora</name>
    <dbReference type="NCBI Taxonomy" id="39325"/>
    <lineage>
        <taxon>Eukaryota</taxon>
        <taxon>Viridiplantae</taxon>
        <taxon>Streptophyta</taxon>
        <taxon>Embryophyta</taxon>
        <taxon>Tracheophyta</taxon>
        <taxon>Spermatophyta</taxon>
        <taxon>Magnoliopsida</taxon>
        <taxon>Ranunculales</taxon>
        <taxon>Circaeasteraceae</taxon>
        <taxon>Kingdonia</taxon>
    </lineage>
</organism>
<evidence type="ECO:0000256" key="1">
    <source>
        <dbReference type="SAM" id="Coils"/>
    </source>
</evidence>
<protein>
    <submittedName>
        <fullName evidence="2">Uncharacterized protein</fullName>
    </submittedName>
</protein>
<proteinExistence type="predicted"/>
<evidence type="ECO:0000313" key="3">
    <source>
        <dbReference type="Proteomes" id="UP000541444"/>
    </source>
</evidence>
<feature type="coiled-coil region" evidence="1">
    <location>
        <begin position="206"/>
        <end position="263"/>
    </location>
</feature>
<dbReference type="EMBL" id="JACGCM010001604">
    <property type="protein sequence ID" value="KAF6152856.1"/>
    <property type="molecule type" value="Genomic_DNA"/>
</dbReference>
<reference evidence="2 3" key="1">
    <citation type="journal article" date="2020" name="IScience">
        <title>Genome Sequencing of the Endangered Kingdonia uniflora (Circaeasteraceae, Ranunculales) Reveals Potential Mechanisms of Evolutionary Specialization.</title>
        <authorList>
            <person name="Sun Y."/>
            <person name="Deng T."/>
            <person name="Zhang A."/>
            <person name="Moore M.J."/>
            <person name="Landis J.B."/>
            <person name="Lin N."/>
            <person name="Zhang H."/>
            <person name="Zhang X."/>
            <person name="Huang J."/>
            <person name="Zhang X."/>
            <person name="Sun H."/>
            <person name="Wang H."/>
        </authorList>
    </citation>
    <scope>NUCLEOTIDE SEQUENCE [LARGE SCALE GENOMIC DNA]</scope>
    <source>
        <strain evidence="2">TB1705</strain>
        <tissue evidence="2">Leaf</tissue>
    </source>
</reference>
<gene>
    <name evidence="2" type="ORF">GIB67_025874</name>
</gene>
<name>A0A7J7MD83_9MAGN</name>